<dbReference type="GO" id="GO:0005385">
    <property type="term" value="F:zinc ion transmembrane transporter activity"/>
    <property type="evidence" value="ECO:0007669"/>
    <property type="project" value="TreeGrafter"/>
</dbReference>
<dbReference type="OrthoDB" id="448280at2759"/>
<evidence type="ECO:0000256" key="3">
    <source>
        <dbReference type="ARBA" id="ARBA00022989"/>
    </source>
</evidence>
<dbReference type="Pfam" id="PF02535">
    <property type="entry name" value="Zip"/>
    <property type="match status" value="1"/>
</dbReference>
<evidence type="ECO:0000256" key="5">
    <source>
        <dbReference type="SAM" id="MobiDB-lite"/>
    </source>
</evidence>
<dbReference type="InterPro" id="IPR003689">
    <property type="entry name" value="ZIP"/>
</dbReference>
<reference evidence="7" key="1">
    <citation type="submission" date="2022-01" db="EMBL/GenBank/DDBJ databases">
        <authorList>
            <person name="King R."/>
        </authorList>
    </citation>
    <scope>NUCLEOTIDE SEQUENCE</scope>
</reference>
<evidence type="ECO:0000256" key="6">
    <source>
        <dbReference type="SAM" id="Phobius"/>
    </source>
</evidence>
<evidence type="ECO:0000256" key="2">
    <source>
        <dbReference type="ARBA" id="ARBA00022692"/>
    </source>
</evidence>
<accession>A0A9P0GHK9</accession>
<dbReference type="EMBL" id="OU896707">
    <property type="protein sequence ID" value="CAH1116612.1"/>
    <property type="molecule type" value="Genomic_DNA"/>
</dbReference>
<protein>
    <submittedName>
        <fullName evidence="7">Uncharacterized protein</fullName>
    </submittedName>
</protein>
<proteinExistence type="predicted"/>
<evidence type="ECO:0000313" key="7">
    <source>
        <dbReference type="EMBL" id="CAH1116612.1"/>
    </source>
</evidence>
<comment type="subcellular location">
    <subcellularLocation>
        <location evidence="1">Membrane</location>
        <topology evidence="1">Multi-pass membrane protein</topology>
    </subcellularLocation>
</comment>
<keyword evidence="8" id="KW-1185">Reference proteome</keyword>
<feature type="transmembrane region" description="Helical" evidence="6">
    <location>
        <begin position="204"/>
        <end position="229"/>
    </location>
</feature>
<keyword evidence="2 6" id="KW-0812">Transmembrane</keyword>
<name>A0A9P0GHK9_PHACE</name>
<feature type="transmembrane region" description="Helical" evidence="6">
    <location>
        <begin position="271"/>
        <end position="291"/>
    </location>
</feature>
<dbReference type="PANTHER" id="PTHR11040">
    <property type="entry name" value="ZINC/IRON TRANSPORTER"/>
    <property type="match status" value="1"/>
</dbReference>
<sequence length="326" mass="37213">MEELKRFGNLNTEYPLSQLTICMGFFFVYFLEEVSHWLITRLPAEPCPPIRKKINNFTRCSVTPVDTDKPFIIEDKYEQDNNLSQSDSGNDTESERCGDNDDTSNLERSLTIDENRENIVHDTLSLNSEVEKRNQKNSDMFKENTNVDLDKDMNEQLHREDELMDGEIKTQQQIMRCFLIVLALSFHAIFEGLAIGLQNNPADIWYLFVGVSIHSATILFCIGLELLLARSTTKNICLLMLTLAIASPSGVILGLFVTIKSDLETRAKSTAVVLLEGLSAGTILYITFFEVLNREKERRVYRIPRAICIIGGFSLMAFLQYLEVYH</sequence>
<feature type="transmembrane region" description="Helical" evidence="6">
    <location>
        <begin position="236"/>
        <end position="259"/>
    </location>
</feature>
<keyword evidence="4 6" id="KW-0472">Membrane</keyword>
<feature type="transmembrane region" description="Helical" evidence="6">
    <location>
        <begin position="303"/>
        <end position="322"/>
    </location>
</feature>
<keyword evidence="3 6" id="KW-1133">Transmembrane helix</keyword>
<feature type="transmembrane region" description="Helical" evidence="6">
    <location>
        <begin position="177"/>
        <end position="198"/>
    </location>
</feature>
<dbReference type="GO" id="GO:0005886">
    <property type="term" value="C:plasma membrane"/>
    <property type="evidence" value="ECO:0007669"/>
    <property type="project" value="TreeGrafter"/>
</dbReference>
<feature type="compositionally biased region" description="Polar residues" evidence="5">
    <location>
        <begin position="80"/>
        <end position="91"/>
    </location>
</feature>
<gene>
    <name evidence="7" type="ORF">PHAECO_LOCUS818</name>
</gene>
<evidence type="ECO:0000256" key="4">
    <source>
        <dbReference type="ARBA" id="ARBA00023136"/>
    </source>
</evidence>
<reference evidence="7" key="2">
    <citation type="submission" date="2022-10" db="EMBL/GenBank/DDBJ databases">
        <authorList>
            <consortium name="ENA_rothamsted_submissions"/>
            <consortium name="culmorum"/>
            <person name="King R."/>
        </authorList>
    </citation>
    <scope>NUCLEOTIDE SEQUENCE</scope>
</reference>
<evidence type="ECO:0000313" key="8">
    <source>
        <dbReference type="Proteomes" id="UP001153737"/>
    </source>
</evidence>
<organism evidence="7 8">
    <name type="scientific">Phaedon cochleariae</name>
    <name type="common">Mustard beetle</name>
    <dbReference type="NCBI Taxonomy" id="80249"/>
    <lineage>
        <taxon>Eukaryota</taxon>
        <taxon>Metazoa</taxon>
        <taxon>Ecdysozoa</taxon>
        <taxon>Arthropoda</taxon>
        <taxon>Hexapoda</taxon>
        <taxon>Insecta</taxon>
        <taxon>Pterygota</taxon>
        <taxon>Neoptera</taxon>
        <taxon>Endopterygota</taxon>
        <taxon>Coleoptera</taxon>
        <taxon>Polyphaga</taxon>
        <taxon>Cucujiformia</taxon>
        <taxon>Chrysomeloidea</taxon>
        <taxon>Chrysomelidae</taxon>
        <taxon>Chrysomelinae</taxon>
        <taxon>Chrysomelini</taxon>
        <taxon>Phaedon</taxon>
    </lineage>
</organism>
<dbReference type="Proteomes" id="UP001153737">
    <property type="component" value="Chromosome 1"/>
</dbReference>
<dbReference type="PANTHER" id="PTHR11040:SF203">
    <property type="entry name" value="FI18611P1-RELATED"/>
    <property type="match status" value="1"/>
</dbReference>
<feature type="region of interest" description="Disordered" evidence="5">
    <location>
        <begin position="76"/>
        <end position="112"/>
    </location>
</feature>
<evidence type="ECO:0000256" key="1">
    <source>
        <dbReference type="ARBA" id="ARBA00004141"/>
    </source>
</evidence>
<dbReference type="AlphaFoldDB" id="A0A9P0GHK9"/>